<evidence type="ECO:0000313" key="2">
    <source>
        <dbReference type="Proteomes" id="UP001054945"/>
    </source>
</evidence>
<keyword evidence="2" id="KW-1185">Reference proteome</keyword>
<sequence length="117" mass="12888">MNLCIVSRDYTNVKFDLKEFVLKSLIAPQSQHTITSQYRKLLIGLQLTDSNFSQSSVFDLIIGANKLFSILLSGQVLCDNGEPTTLNTCLGSVVADNIKDGQIISFSLANLKLYEAL</sequence>
<evidence type="ECO:0000313" key="1">
    <source>
        <dbReference type="EMBL" id="GIY99367.1"/>
    </source>
</evidence>
<protein>
    <submittedName>
        <fullName evidence="1">Uncharacterized protein</fullName>
    </submittedName>
</protein>
<reference evidence="1 2" key="1">
    <citation type="submission" date="2021-06" db="EMBL/GenBank/DDBJ databases">
        <title>Caerostris extrusa draft genome.</title>
        <authorList>
            <person name="Kono N."/>
            <person name="Arakawa K."/>
        </authorList>
    </citation>
    <scope>NUCLEOTIDE SEQUENCE [LARGE SCALE GENOMIC DNA]</scope>
</reference>
<accession>A0AAV4XW51</accession>
<dbReference type="Proteomes" id="UP001054945">
    <property type="component" value="Unassembled WGS sequence"/>
</dbReference>
<dbReference type="EMBL" id="BPLR01001038">
    <property type="protein sequence ID" value="GIY99367.1"/>
    <property type="molecule type" value="Genomic_DNA"/>
</dbReference>
<gene>
    <name evidence="1" type="ORF">CEXT_185231</name>
</gene>
<organism evidence="1 2">
    <name type="scientific">Caerostris extrusa</name>
    <name type="common">Bark spider</name>
    <name type="synonym">Caerostris bankana</name>
    <dbReference type="NCBI Taxonomy" id="172846"/>
    <lineage>
        <taxon>Eukaryota</taxon>
        <taxon>Metazoa</taxon>
        <taxon>Ecdysozoa</taxon>
        <taxon>Arthropoda</taxon>
        <taxon>Chelicerata</taxon>
        <taxon>Arachnida</taxon>
        <taxon>Araneae</taxon>
        <taxon>Araneomorphae</taxon>
        <taxon>Entelegynae</taxon>
        <taxon>Araneoidea</taxon>
        <taxon>Araneidae</taxon>
        <taxon>Caerostris</taxon>
    </lineage>
</organism>
<name>A0AAV4XW51_CAEEX</name>
<proteinExistence type="predicted"/>
<comment type="caution">
    <text evidence="1">The sequence shown here is derived from an EMBL/GenBank/DDBJ whole genome shotgun (WGS) entry which is preliminary data.</text>
</comment>
<dbReference type="AlphaFoldDB" id="A0AAV4XW51"/>